<dbReference type="Gene3D" id="3.20.20.80">
    <property type="entry name" value="Glycosidases"/>
    <property type="match status" value="1"/>
</dbReference>
<accession>A0A2S0VYB2</accession>
<dbReference type="AlphaFoldDB" id="A0A2S0VYB2"/>
<reference evidence="2 3" key="1">
    <citation type="submission" date="2018-01" db="EMBL/GenBank/DDBJ databases">
        <title>Genome sequence of a Cantenovulum-like bacteria.</title>
        <authorList>
            <person name="Tan W.R."/>
            <person name="Lau N.-S."/>
            <person name="Go F."/>
            <person name="Amirul A.-A.A."/>
        </authorList>
    </citation>
    <scope>NUCLEOTIDE SEQUENCE [LARGE SCALE GENOMIC DNA]</scope>
    <source>
        <strain evidence="2 3">CCB-QB4</strain>
        <plasmid evidence="3">Plasmid unnamed1</plasmid>
    </source>
</reference>
<keyword evidence="1" id="KW-0732">Signal</keyword>
<dbReference type="InterPro" id="IPR017853">
    <property type="entry name" value="GH"/>
</dbReference>
<dbReference type="RefSeq" id="WP_108605202.1">
    <property type="nucleotide sequence ID" value="NZ_CP026605.1"/>
</dbReference>
<keyword evidence="2" id="KW-0614">Plasmid</keyword>
<evidence type="ECO:0000313" key="2">
    <source>
        <dbReference type="EMBL" id="AWB69165.1"/>
    </source>
</evidence>
<dbReference type="KEGG" id="cate:C2869_21930"/>
<dbReference type="SUPFAM" id="SSF49785">
    <property type="entry name" value="Galactose-binding domain-like"/>
    <property type="match status" value="1"/>
</dbReference>
<gene>
    <name evidence="2" type="ORF">C2869_21930</name>
</gene>
<protein>
    <recommendedName>
        <fullName evidence="4">Cellulase (Glycosyl hydrolase family 5)</fullName>
    </recommendedName>
</protein>
<feature type="signal peptide" evidence="1">
    <location>
        <begin position="1"/>
        <end position="24"/>
    </location>
</feature>
<dbReference type="EMBL" id="CP026605">
    <property type="protein sequence ID" value="AWB69165.1"/>
    <property type="molecule type" value="Genomic_DNA"/>
</dbReference>
<sequence length="862" mass="97355">MKTLIKHTAATLALVASINSIAVAQTTVKQGVIYEANGQAMARLGVNYNTPFAFGYRAAKRLGVDAKQAIDMDVDHIARLGLDSYRVHVWDREISDQDGNLLNNEHMELFDYLMMRLAQHNIKSIITPIAWWGNGYPEPDQPTQGYANKYSKSGMNAEAQAITETQNYLRQFVQHKNRYTGVKLMDDPNILAFELFNEPKHLDAQATTPYLNTLIDTLKDIGVKQPLFYNISEQGDWQDFAKAVCSAKLDGIAFQWYPTGLIKNTRLNTNVLPNVAHYHNPFANIDACQDKAKMIYEFDAADSSRSVMYPAMARSFRSAGFQWATQFAYDPAITAHSNAEYNTHYMNLLYTPKKALGLMIAGYAFRELPLNYQQDSYPANNQFGNFSINYHKDLAIYNHTNRFIYSNSTSAKPKSPRRLTQVAGTGSSPIVQYAGTGAYFLDKLASGQWRLEVYPDVLKRDDAYRTGSLKREVRRLYAAKRQFTLDLVDLGNDFWLTPLNQASQGQSVQLNAAQKVERGQFAVEPGIYLLSSQAVSQAQIAKIDNTFLLPANVKQDKPLAVWHQAQRAFNLTDEVTFTFQTGDASGADLSADLYVRYKEDAKFAVFAMDKKPGNQFSFTLPKDWTRTGILQYGIVINQFDQQITFPGHATGNPNQWDFVAKQDFWQSRLQASGTPIALLDPSSDWDVKIYPKKGHSKWTHKFTESGQSVVLQLGMDALKADNANWLARFAYAEDNSLAGRDLKGYDHLLVKIKGHGAQEHVHFGVLDKDGIAFGTEFSVTNQWQYKLIPLPSLKPVTSMLTKSYPMFMPAERQLTPEKNKLAASDMRYSQGLQIGFSIDKYAKNQRDKWHGIEIEQITLYKK</sequence>
<name>A0A2S0VYB2_9ALTE</name>
<evidence type="ECO:0000256" key="1">
    <source>
        <dbReference type="SAM" id="SignalP"/>
    </source>
</evidence>
<evidence type="ECO:0008006" key="4">
    <source>
        <dbReference type="Google" id="ProtNLM"/>
    </source>
</evidence>
<evidence type="ECO:0000313" key="3">
    <source>
        <dbReference type="Proteomes" id="UP000244441"/>
    </source>
</evidence>
<proteinExistence type="predicted"/>
<geneLocation type="plasmid" evidence="2">
    <name>unnamed1</name>
</geneLocation>
<feature type="chain" id="PRO_5015738723" description="Cellulase (Glycosyl hydrolase family 5)" evidence="1">
    <location>
        <begin position="25"/>
        <end position="862"/>
    </location>
</feature>
<keyword evidence="3" id="KW-1185">Reference proteome</keyword>
<dbReference type="InterPro" id="IPR008979">
    <property type="entry name" value="Galactose-bd-like_sf"/>
</dbReference>
<dbReference type="OrthoDB" id="9809937at2"/>
<organism evidence="2 3">
    <name type="scientific">Saccharobesus litoralis</name>
    <dbReference type="NCBI Taxonomy" id="2172099"/>
    <lineage>
        <taxon>Bacteria</taxon>
        <taxon>Pseudomonadati</taxon>
        <taxon>Pseudomonadota</taxon>
        <taxon>Gammaproteobacteria</taxon>
        <taxon>Alteromonadales</taxon>
        <taxon>Alteromonadaceae</taxon>
        <taxon>Saccharobesus</taxon>
    </lineage>
</organism>
<dbReference type="Proteomes" id="UP000244441">
    <property type="component" value="Plasmid unnamed1"/>
</dbReference>
<dbReference type="SUPFAM" id="SSF51445">
    <property type="entry name" value="(Trans)glycosidases"/>
    <property type="match status" value="1"/>
</dbReference>